<accession>A0A9N9EJ66</accession>
<reference evidence="6" key="1">
    <citation type="submission" date="2021-06" db="EMBL/GenBank/DDBJ databases">
        <authorList>
            <person name="Kallberg Y."/>
            <person name="Tangrot J."/>
            <person name="Rosling A."/>
        </authorList>
    </citation>
    <scope>NUCLEOTIDE SEQUENCE</scope>
    <source>
        <strain evidence="6">MT106</strain>
    </source>
</reference>
<dbReference type="GO" id="GO:0008270">
    <property type="term" value="F:zinc ion binding"/>
    <property type="evidence" value="ECO:0007669"/>
    <property type="project" value="UniProtKB-KW"/>
</dbReference>
<evidence type="ECO:0000313" key="7">
    <source>
        <dbReference type="Proteomes" id="UP000789831"/>
    </source>
</evidence>
<evidence type="ECO:0000256" key="2">
    <source>
        <dbReference type="ARBA" id="ARBA00022723"/>
    </source>
</evidence>
<keyword evidence="4" id="KW-0862">Zinc</keyword>
<keyword evidence="5" id="KW-0539">Nucleus</keyword>
<keyword evidence="7" id="KW-1185">Reference proteome</keyword>
<dbReference type="InterPro" id="IPR012337">
    <property type="entry name" value="RNaseH-like_sf"/>
</dbReference>
<dbReference type="InterPro" id="IPR052035">
    <property type="entry name" value="ZnF_BED_domain_contain"/>
</dbReference>
<evidence type="ECO:0000313" key="6">
    <source>
        <dbReference type="EMBL" id="CAG8680546.1"/>
    </source>
</evidence>
<comment type="caution">
    <text evidence="6">The sequence shown here is derived from an EMBL/GenBank/DDBJ whole genome shotgun (WGS) entry which is preliminary data.</text>
</comment>
<dbReference type="AlphaFoldDB" id="A0A9N9EJ66"/>
<keyword evidence="3" id="KW-0863">Zinc-finger</keyword>
<dbReference type="OrthoDB" id="2430528at2759"/>
<dbReference type="Proteomes" id="UP000789831">
    <property type="component" value="Unassembled WGS sequence"/>
</dbReference>
<evidence type="ECO:0000256" key="5">
    <source>
        <dbReference type="ARBA" id="ARBA00023242"/>
    </source>
</evidence>
<gene>
    <name evidence="6" type="ORF">AGERDE_LOCUS12656</name>
</gene>
<feature type="non-terminal residue" evidence="6">
    <location>
        <position position="255"/>
    </location>
</feature>
<dbReference type="PANTHER" id="PTHR46481">
    <property type="entry name" value="ZINC FINGER BED DOMAIN-CONTAINING PROTEIN 4"/>
    <property type="match status" value="1"/>
</dbReference>
<feature type="non-terminal residue" evidence="6">
    <location>
        <position position="1"/>
    </location>
</feature>
<evidence type="ECO:0000256" key="1">
    <source>
        <dbReference type="ARBA" id="ARBA00004123"/>
    </source>
</evidence>
<dbReference type="SUPFAM" id="SSF53098">
    <property type="entry name" value="Ribonuclease H-like"/>
    <property type="match status" value="1"/>
</dbReference>
<proteinExistence type="predicted"/>
<evidence type="ECO:0000256" key="3">
    <source>
        <dbReference type="ARBA" id="ARBA00022771"/>
    </source>
</evidence>
<protein>
    <submittedName>
        <fullName evidence="6">2013_t:CDS:1</fullName>
    </submittedName>
</protein>
<sequence>TRQLVANRKLTKWILHFTKPINTINDTTFEDFLNYLNLNYKLPNEKNLKLLIHQAYDWTEGSMKELLLSFTKYISLTTNLWTSRAKQGYIERLQTIQTSLNYSKILGVVCDVSTHWNSSYLVWDQLLYLKDAIDQLAIDLSRDQDSTIKKDGCCLKKINLMDDEWIFMKHLINLLGLFKEVITFLSDSIYVTLSLMHPIISELQKVFEDETLLVLSKAVDFAIDTIILDNEDEQEFVEQQENDEEEVINPITQNH</sequence>
<name>A0A9N9EJ66_9GLOM</name>
<dbReference type="EMBL" id="CAJVPL010010217">
    <property type="protein sequence ID" value="CAG8680546.1"/>
    <property type="molecule type" value="Genomic_DNA"/>
</dbReference>
<dbReference type="PANTHER" id="PTHR46481:SF10">
    <property type="entry name" value="ZINC FINGER BED DOMAIN-CONTAINING PROTEIN 39"/>
    <property type="match status" value="1"/>
</dbReference>
<keyword evidence="2" id="KW-0479">Metal-binding</keyword>
<comment type="subcellular location">
    <subcellularLocation>
        <location evidence="1">Nucleus</location>
    </subcellularLocation>
</comment>
<dbReference type="GO" id="GO:0005634">
    <property type="term" value="C:nucleus"/>
    <property type="evidence" value="ECO:0007669"/>
    <property type="project" value="UniProtKB-SubCell"/>
</dbReference>
<organism evidence="6 7">
    <name type="scientific">Ambispora gerdemannii</name>
    <dbReference type="NCBI Taxonomy" id="144530"/>
    <lineage>
        <taxon>Eukaryota</taxon>
        <taxon>Fungi</taxon>
        <taxon>Fungi incertae sedis</taxon>
        <taxon>Mucoromycota</taxon>
        <taxon>Glomeromycotina</taxon>
        <taxon>Glomeromycetes</taxon>
        <taxon>Archaeosporales</taxon>
        <taxon>Ambisporaceae</taxon>
        <taxon>Ambispora</taxon>
    </lineage>
</organism>
<evidence type="ECO:0000256" key="4">
    <source>
        <dbReference type="ARBA" id="ARBA00022833"/>
    </source>
</evidence>